<dbReference type="RefSeq" id="WP_036344679.1">
    <property type="nucleotide sequence ID" value="NZ_JALN02000001.1"/>
</dbReference>
<dbReference type="GO" id="GO:0008360">
    <property type="term" value="P:regulation of cell shape"/>
    <property type="evidence" value="ECO:0007669"/>
    <property type="project" value="UniProtKB-KW"/>
</dbReference>
<gene>
    <name evidence="7 11" type="primary">murD</name>
    <name evidence="11" type="ORF">Y900_023505</name>
</gene>
<evidence type="ECO:0000256" key="5">
    <source>
        <dbReference type="ARBA" id="ARBA00022741"/>
    </source>
</evidence>
<dbReference type="GO" id="GO:0005737">
    <property type="term" value="C:cytoplasm"/>
    <property type="evidence" value="ECO:0007669"/>
    <property type="project" value="UniProtKB-SubCell"/>
</dbReference>
<evidence type="ECO:0000256" key="8">
    <source>
        <dbReference type="RuleBase" id="RU003664"/>
    </source>
</evidence>
<feature type="domain" description="Mur ligase central" evidence="10">
    <location>
        <begin position="120"/>
        <end position="227"/>
    </location>
</feature>
<dbReference type="SUPFAM" id="SSF53244">
    <property type="entry name" value="MurD-like peptide ligases, peptide-binding domain"/>
    <property type="match status" value="1"/>
</dbReference>
<dbReference type="GO" id="GO:0008764">
    <property type="term" value="F:UDP-N-acetylmuramoylalanine-D-glutamate ligase activity"/>
    <property type="evidence" value="ECO:0007669"/>
    <property type="project" value="UniProtKB-UniRule"/>
</dbReference>
<keyword evidence="4 7" id="KW-0436">Ligase</keyword>
<accession>A0A064CT08</accession>
<feature type="binding site" evidence="7">
    <location>
        <begin position="122"/>
        <end position="128"/>
    </location>
    <ligand>
        <name>ATP</name>
        <dbReference type="ChEBI" id="CHEBI:30616"/>
    </ligand>
</feature>
<evidence type="ECO:0000313" key="11">
    <source>
        <dbReference type="EMBL" id="KDF01814.1"/>
    </source>
</evidence>
<dbReference type="InterPro" id="IPR013221">
    <property type="entry name" value="Mur_ligase_cen"/>
</dbReference>
<dbReference type="Proteomes" id="UP000022835">
    <property type="component" value="Unassembled WGS sequence"/>
</dbReference>
<dbReference type="GO" id="GO:0005524">
    <property type="term" value="F:ATP binding"/>
    <property type="evidence" value="ECO:0007669"/>
    <property type="project" value="UniProtKB-UniRule"/>
</dbReference>
<evidence type="ECO:0000256" key="4">
    <source>
        <dbReference type="ARBA" id="ARBA00022598"/>
    </source>
</evidence>
<dbReference type="HAMAP" id="MF_00639">
    <property type="entry name" value="MurD"/>
    <property type="match status" value="1"/>
</dbReference>
<dbReference type="InterPro" id="IPR004101">
    <property type="entry name" value="Mur_ligase_C"/>
</dbReference>
<dbReference type="PANTHER" id="PTHR43692">
    <property type="entry name" value="UDP-N-ACETYLMURAMOYLALANINE--D-GLUTAMATE LIGASE"/>
    <property type="match status" value="1"/>
</dbReference>
<dbReference type="SUPFAM" id="SSF51984">
    <property type="entry name" value="MurCD N-terminal domain"/>
    <property type="match status" value="1"/>
</dbReference>
<keyword evidence="7 8" id="KW-0133">Cell shape</keyword>
<dbReference type="Pfam" id="PF02875">
    <property type="entry name" value="Mur_ligase_C"/>
    <property type="match status" value="1"/>
</dbReference>
<dbReference type="GO" id="GO:0051301">
    <property type="term" value="P:cell division"/>
    <property type="evidence" value="ECO:0007669"/>
    <property type="project" value="UniProtKB-KW"/>
</dbReference>
<dbReference type="Gene3D" id="3.40.50.720">
    <property type="entry name" value="NAD(P)-binding Rossmann-like Domain"/>
    <property type="match status" value="1"/>
</dbReference>
<dbReference type="Pfam" id="PF08245">
    <property type="entry name" value="Mur_ligase_M"/>
    <property type="match status" value="1"/>
</dbReference>
<evidence type="ECO:0000256" key="2">
    <source>
        <dbReference type="ARBA" id="ARBA00004752"/>
    </source>
</evidence>
<dbReference type="OrthoDB" id="9809796at2"/>
<dbReference type="EMBL" id="JALN02000001">
    <property type="protein sequence ID" value="KDF01814.1"/>
    <property type="molecule type" value="Genomic_DNA"/>
</dbReference>
<comment type="caution">
    <text evidence="11">The sequence shown here is derived from an EMBL/GenBank/DDBJ whole genome shotgun (WGS) entry which is preliminary data.</text>
</comment>
<keyword evidence="5 7" id="KW-0547">Nucleotide-binding</keyword>
<dbReference type="NCBIfam" id="TIGR01087">
    <property type="entry name" value="murD"/>
    <property type="match status" value="1"/>
</dbReference>
<evidence type="ECO:0000313" key="12">
    <source>
        <dbReference type="Proteomes" id="UP000022835"/>
    </source>
</evidence>
<dbReference type="GO" id="GO:0009252">
    <property type="term" value="P:peptidoglycan biosynthetic process"/>
    <property type="evidence" value="ECO:0007669"/>
    <property type="project" value="UniProtKB-UniRule"/>
</dbReference>
<keyword evidence="7 8" id="KW-0131">Cell cycle</keyword>
<keyword evidence="3 7" id="KW-0963">Cytoplasm</keyword>
<keyword evidence="6 7" id="KW-0067">ATP-binding</keyword>
<name>A0A064CT08_9MYCO</name>
<dbReference type="GO" id="GO:0071555">
    <property type="term" value="P:cell wall organization"/>
    <property type="evidence" value="ECO:0007669"/>
    <property type="project" value="UniProtKB-KW"/>
</dbReference>
<keyword evidence="12" id="KW-1185">Reference proteome</keyword>
<evidence type="ECO:0000256" key="7">
    <source>
        <dbReference type="HAMAP-Rule" id="MF_00639"/>
    </source>
</evidence>
<dbReference type="InterPro" id="IPR036615">
    <property type="entry name" value="Mur_ligase_C_dom_sf"/>
</dbReference>
<keyword evidence="7 8" id="KW-0132">Cell division</keyword>
<sequence length="486" mass="49561">MPGLEPLTPGAQVLVAGARVTGRAVVSALASLDVHIWVCDDNAESLQALADNGIHAITPAEAVVSISDFALVVTSPGFPPTAPVLAAAAGAGLPIWGDVELAWRLDAAGHYGPPRRWLVVTGTNGKTTTTSMLHAMLVADGRRAVLCGNIGDPVLDVLDQPADILAVELSSFQLFWAPSLRPEAGAVLNVAEDHLDWHGSMDAYAAAKARVLDGRVAVVGLDDPVAGGLLAGAAAPVKVGFRLGEPDVGELGVRDGMLVDRAFAGDLELAPVESISVAGPVGVLDALGAAALARSVGVAPASIADALTDFRVGRHRAEEVGVVAGVAYVDDSKATNPHAAQASITAYPRVVWVAGGMLKGASVDDLVARVADRLAGAVLIGHDRAVVADALSRHAPDVPVIEVVTREDAVVHETNESGVTHETRVVDASAPGLGARVMTEVVAAAARLARTGDTVLLAPAGASFDQFTGYADRGDAFAAAVRATAR</sequence>
<dbReference type="PANTHER" id="PTHR43692:SF1">
    <property type="entry name" value="UDP-N-ACETYLMURAMOYLALANINE--D-GLUTAMATE LIGASE"/>
    <property type="match status" value="1"/>
</dbReference>
<comment type="function">
    <text evidence="7 8">Cell wall formation. Catalyzes the addition of glutamate to the nucleotide precursor UDP-N-acetylmuramoyl-L-alanine (UMA).</text>
</comment>
<dbReference type="AlphaFoldDB" id="A0A064CT08"/>
<feature type="domain" description="Mur ligase C-terminal" evidence="9">
    <location>
        <begin position="315"/>
        <end position="412"/>
    </location>
</feature>
<evidence type="ECO:0000259" key="10">
    <source>
        <dbReference type="Pfam" id="PF08245"/>
    </source>
</evidence>
<reference evidence="11" key="1">
    <citation type="submission" date="2014-05" db="EMBL/GenBank/DDBJ databases">
        <title>Genome sequence of Mycobacterium aromaticivorans strain JS19b1T (= DSM 45407T).</title>
        <authorList>
            <person name="Kwak Y."/>
            <person name="Park G.-S."/>
            <person name="Li Q.X."/>
            <person name="Lee S.-E."/>
            <person name="Shin J.-H."/>
        </authorList>
    </citation>
    <scope>NUCLEOTIDE SEQUENCE [LARGE SCALE GENOMIC DNA]</scope>
    <source>
        <strain evidence="11">JS19b1</strain>
    </source>
</reference>
<comment type="catalytic activity">
    <reaction evidence="7 8">
        <text>UDP-N-acetyl-alpha-D-muramoyl-L-alanine + D-glutamate + ATP = UDP-N-acetyl-alpha-D-muramoyl-L-alanyl-D-glutamate + ADP + phosphate + H(+)</text>
        <dbReference type="Rhea" id="RHEA:16429"/>
        <dbReference type="ChEBI" id="CHEBI:15378"/>
        <dbReference type="ChEBI" id="CHEBI:29986"/>
        <dbReference type="ChEBI" id="CHEBI:30616"/>
        <dbReference type="ChEBI" id="CHEBI:43474"/>
        <dbReference type="ChEBI" id="CHEBI:83898"/>
        <dbReference type="ChEBI" id="CHEBI:83900"/>
        <dbReference type="ChEBI" id="CHEBI:456216"/>
        <dbReference type="EC" id="6.3.2.9"/>
    </reaction>
</comment>
<evidence type="ECO:0000259" key="9">
    <source>
        <dbReference type="Pfam" id="PF02875"/>
    </source>
</evidence>
<evidence type="ECO:0000256" key="3">
    <source>
        <dbReference type="ARBA" id="ARBA00022490"/>
    </source>
</evidence>
<dbReference type="Gene3D" id="3.40.1190.10">
    <property type="entry name" value="Mur-like, catalytic domain"/>
    <property type="match status" value="1"/>
</dbReference>
<evidence type="ECO:0000256" key="1">
    <source>
        <dbReference type="ARBA" id="ARBA00004496"/>
    </source>
</evidence>
<protein>
    <recommendedName>
        <fullName evidence="7 8">UDP-N-acetylmuramoylalanine--D-glutamate ligase</fullName>
        <ecNumber evidence="7 8">6.3.2.9</ecNumber>
    </recommendedName>
    <alternativeName>
        <fullName evidence="7">D-glutamic acid-adding enzyme</fullName>
    </alternativeName>
    <alternativeName>
        <fullName evidence="7">UDP-N-acetylmuramoyl-L-alanyl-D-glutamate synthetase</fullName>
    </alternativeName>
</protein>
<dbReference type="InterPro" id="IPR005762">
    <property type="entry name" value="MurD"/>
</dbReference>
<proteinExistence type="inferred from homology"/>
<dbReference type="SUPFAM" id="SSF53623">
    <property type="entry name" value="MurD-like peptide ligases, catalytic domain"/>
    <property type="match status" value="1"/>
</dbReference>
<comment type="similarity">
    <text evidence="7">Belongs to the MurCDEF family.</text>
</comment>
<dbReference type="InterPro" id="IPR036565">
    <property type="entry name" value="Mur-like_cat_sf"/>
</dbReference>
<dbReference type="eggNOG" id="COG0771">
    <property type="taxonomic scope" value="Bacteria"/>
</dbReference>
<dbReference type="EC" id="6.3.2.9" evidence="7 8"/>
<dbReference type="Gene3D" id="3.90.190.20">
    <property type="entry name" value="Mur ligase, C-terminal domain"/>
    <property type="match status" value="1"/>
</dbReference>
<comment type="subcellular location">
    <subcellularLocation>
        <location evidence="1 7 8">Cytoplasm</location>
    </subcellularLocation>
</comment>
<dbReference type="UniPathway" id="UPA00219"/>
<organism evidence="11 12">
    <name type="scientific">Mycolicibacterium aromaticivorans JS19b1 = JCM 16368</name>
    <dbReference type="NCBI Taxonomy" id="1440774"/>
    <lineage>
        <taxon>Bacteria</taxon>
        <taxon>Bacillati</taxon>
        <taxon>Actinomycetota</taxon>
        <taxon>Actinomycetes</taxon>
        <taxon>Mycobacteriales</taxon>
        <taxon>Mycobacteriaceae</taxon>
        <taxon>Mycolicibacterium</taxon>
    </lineage>
</organism>
<evidence type="ECO:0000256" key="6">
    <source>
        <dbReference type="ARBA" id="ARBA00022840"/>
    </source>
</evidence>
<keyword evidence="7 8" id="KW-0961">Cell wall biogenesis/degradation</keyword>
<dbReference type="STRING" id="1440774.Y900_023505"/>
<keyword evidence="7 8" id="KW-0573">Peptidoglycan synthesis</keyword>
<comment type="pathway">
    <text evidence="2 7 8">Cell wall biogenesis; peptidoglycan biosynthesis.</text>
</comment>